<dbReference type="Proteomes" id="UP000252107">
    <property type="component" value="Unassembled WGS sequence"/>
</dbReference>
<feature type="compositionally biased region" description="Polar residues" evidence="1">
    <location>
        <begin position="150"/>
        <end position="166"/>
    </location>
</feature>
<dbReference type="InterPro" id="IPR045361">
    <property type="entry name" value="CIS_tube_prot_N"/>
</dbReference>
<proteinExistence type="predicted"/>
<evidence type="ECO:0000313" key="4">
    <source>
        <dbReference type="Proteomes" id="UP000252107"/>
    </source>
</evidence>
<name>A0A367QFI1_9NOSO</name>
<protein>
    <recommendedName>
        <fullName evidence="2">Contractile injection system tube protein N-terminal domain-containing protein</fullName>
    </recommendedName>
</protein>
<dbReference type="AlphaFoldDB" id="A0A367QFI1"/>
<accession>A0A367QFI1</accession>
<feature type="region of interest" description="Disordered" evidence="1">
    <location>
        <begin position="150"/>
        <end position="172"/>
    </location>
</feature>
<gene>
    <name evidence="3" type="ORF">A6770_04870</name>
</gene>
<comment type="caution">
    <text evidence="3">The sequence shown here is derived from an EMBL/GenBank/DDBJ whole genome shotgun (WGS) entry which is preliminary data.</text>
</comment>
<evidence type="ECO:0000256" key="1">
    <source>
        <dbReference type="SAM" id="MobiDB-lite"/>
    </source>
</evidence>
<dbReference type="Pfam" id="PF19266">
    <property type="entry name" value="CIS_tube"/>
    <property type="match status" value="1"/>
</dbReference>
<evidence type="ECO:0000259" key="2">
    <source>
        <dbReference type="Pfam" id="PF19266"/>
    </source>
</evidence>
<sequence>MTTSLVKAKLIALEGAAPDIEFMFNPTQLDFSRQFTVNKEGAARTDKGLPKVSFAYPEPCSLTIGNIILDTYEAGSSVLTHLKKFEKAVSFAEAGSGAKKRPPVYIFTWGAQQYLRCFVKTLNYSLTMFLPDGTPVRAKVNLTLEEVDESFSQPGMGTPANVNRTSGGRDSK</sequence>
<evidence type="ECO:0000313" key="3">
    <source>
        <dbReference type="EMBL" id="RCJ21964.1"/>
    </source>
</evidence>
<keyword evidence="4" id="KW-1185">Reference proteome</keyword>
<reference evidence="3" key="1">
    <citation type="submission" date="2016-04" db="EMBL/GenBank/DDBJ databases">
        <authorList>
            <person name="Tabuchi Yagui T.R."/>
        </authorList>
    </citation>
    <scope>NUCLEOTIDE SEQUENCE [LARGE SCALE GENOMIC DNA]</scope>
    <source>
        <strain evidence="3">NIES-26</strain>
    </source>
</reference>
<organism evidence="3 4">
    <name type="scientific">Nostoc minutum NIES-26</name>
    <dbReference type="NCBI Taxonomy" id="1844469"/>
    <lineage>
        <taxon>Bacteria</taxon>
        <taxon>Bacillati</taxon>
        <taxon>Cyanobacteriota</taxon>
        <taxon>Cyanophyceae</taxon>
        <taxon>Nostocales</taxon>
        <taxon>Nostocaceae</taxon>
        <taxon>Nostoc</taxon>
    </lineage>
</organism>
<dbReference type="EMBL" id="LXQD01000328">
    <property type="protein sequence ID" value="RCJ21964.1"/>
    <property type="molecule type" value="Genomic_DNA"/>
</dbReference>
<feature type="domain" description="Contractile injection system tube protein N-terminal" evidence="2">
    <location>
        <begin position="17"/>
        <end position="149"/>
    </location>
</feature>